<comment type="caution">
    <text evidence="5">The sequence shown here is derived from an EMBL/GenBank/DDBJ whole genome shotgun (WGS) entry which is preliminary data.</text>
</comment>
<dbReference type="CDD" id="cd06174">
    <property type="entry name" value="MFS"/>
    <property type="match status" value="1"/>
</dbReference>
<keyword evidence="6" id="KW-1185">Reference proteome</keyword>
<dbReference type="Proteomes" id="UP000094329">
    <property type="component" value="Unassembled WGS sequence"/>
</dbReference>
<evidence type="ECO:0000256" key="4">
    <source>
        <dbReference type="SAM" id="Phobius"/>
    </source>
</evidence>
<proteinExistence type="predicted"/>
<evidence type="ECO:0000256" key="2">
    <source>
        <dbReference type="ARBA" id="ARBA00022989"/>
    </source>
</evidence>
<feature type="transmembrane region" description="Helical" evidence="4">
    <location>
        <begin position="158"/>
        <end position="179"/>
    </location>
</feature>
<feature type="transmembrane region" description="Helical" evidence="4">
    <location>
        <begin position="133"/>
        <end position="152"/>
    </location>
</feature>
<feature type="transmembrane region" description="Helical" evidence="4">
    <location>
        <begin position="236"/>
        <end position="254"/>
    </location>
</feature>
<keyword evidence="2 4" id="KW-1133">Transmembrane helix</keyword>
<evidence type="ECO:0000256" key="3">
    <source>
        <dbReference type="ARBA" id="ARBA00023136"/>
    </source>
</evidence>
<accession>A0ABX3A4Q6</accession>
<name>A0ABX3A4Q6_9GAMM</name>
<feature type="transmembrane region" description="Helical" evidence="4">
    <location>
        <begin position="7"/>
        <end position="26"/>
    </location>
</feature>
<dbReference type="Gene3D" id="1.20.1250.20">
    <property type="entry name" value="MFS general substrate transporter like domains"/>
    <property type="match status" value="1"/>
</dbReference>
<dbReference type="InterPro" id="IPR036259">
    <property type="entry name" value="MFS_trans_sf"/>
</dbReference>
<dbReference type="SUPFAM" id="SSF103473">
    <property type="entry name" value="MFS general substrate transporter"/>
    <property type="match status" value="1"/>
</dbReference>
<evidence type="ECO:0000313" key="5">
    <source>
        <dbReference type="EMBL" id="ODN43428.1"/>
    </source>
</evidence>
<feature type="transmembrane region" description="Helical" evidence="4">
    <location>
        <begin position="65"/>
        <end position="84"/>
    </location>
</feature>
<feature type="transmembrane region" description="Helical" evidence="4">
    <location>
        <begin position="356"/>
        <end position="375"/>
    </location>
</feature>
<dbReference type="RefSeq" id="WP_069313225.1">
    <property type="nucleotide sequence ID" value="NZ_MDTU01000001.1"/>
</dbReference>
<dbReference type="PANTHER" id="PTHR23530">
    <property type="entry name" value="TRANSPORT PROTEIN-RELATED"/>
    <property type="match status" value="1"/>
</dbReference>
<sequence>MRALITFGSLFYGVRVFTGAFMLIYMMNQGLTLAEVGYIKAFQSILMMILDVPLNLFSDKGFRKISLVLAAIFEAVWLCLMGAADSFSMFMAAEFFNAVALTLIAGTYNASLVESARLKNISAKESLAKSNHYNHLSMFIFSLIGISLVNLIDASILFYISALSMAVTSVVAMYSIDNLDFQTNNKKKKILTINYKEILIIVHNYKPLFILLILVNIIFNILAQFWQVLFNKGDNIPAIELGVTFSFLLLTQSIASYTTRHLPRRFSVILANICFIIIAYLIYCPIYSQFASYCVAIILSFFAIRILLIELESSMHELINDSIRATTDSVVSLFNRVALLGLFPLIGYGIDMSGAMILSLLVLIIPILSSLLLFYEKFKALKIKRI</sequence>
<evidence type="ECO:0008006" key="7">
    <source>
        <dbReference type="Google" id="ProtNLM"/>
    </source>
</evidence>
<reference evidence="5 6" key="1">
    <citation type="submission" date="2016-08" db="EMBL/GenBank/DDBJ databases">
        <title>Draft genome sequence of Candidatus Piscirickettsia litoralis, from seawater.</title>
        <authorList>
            <person name="Wan X."/>
            <person name="Lee A.J."/>
            <person name="Hou S."/>
            <person name="Donachie S.P."/>
        </authorList>
    </citation>
    <scope>NUCLEOTIDE SEQUENCE [LARGE SCALE GENOMIC DNA]</scope>
    <source>
        <strain evidence="5 6">Y2</strain>
    </source>
</reference>
<evidence type="ECO:0000313" key="6">
    <source>
        <dbReference type="Proteomes" id="UP000094329"/>
    </source>
</evidence>
<feature type="transmembrane region" description="Helical" evidence="4">
    <location>
        <begin position="38"/>
        <end position="58"/>
    </location>
</feature>
<feature type="transmembrane region" description="Helical" evidence="4">
    <location>
        <begin position="289"/>
        <end position="309"/>
    </location>
</feature>
<organism evidence="5 6">
    <name type="scientific">Piscirickettsia litoralis</name>
    <dbReference type="NCBI Taxonomy" id="1891921"/>
    <lineage>
        <taxon>Bacteria</taxon>
        <taxon>Pseudomonadati</taxon>
        <taxon>Pseudomonadota</taxon>
        <taxon>Gammaproteobacteria</taxon>
        <taxon>Thiotrichales</taxon>
        <taxon>Piscirickettsiaceae</taxon>
        <taxon>Piscirickettsia</taxon>
    </lineage>
</organism>
<dbReference type="InterPro" id="IPR053160">
    <property type="entry name" value="MFS_DHA3_Transporter"/>
</dbReference>
<protein>
    <recommendedName>
        <fullName evidence="7">MFS transporter</fullName>
    </recommendedName>
</protein>
<keyword evidence="3 4" id="KW-0472">Membrane</keyword>
<feature type="transmembrane region" description="Helical" evidence="4">
    <location>
        <begin position="90"/>
        <end position="112"/>
    </location>
</feature>
<dbReference type="PANTHER" id="PTHR23530:SF1">
    <property type="entry name" value="PERMEASE, MAJOR FACILITATOR SUPERFAMILY-RELATED"/>
    <property type="match status" value="1"/>
</dbReference>
<keyword evidence="1 4" id="KW-0812">Transmembrane</keyword>
<feature type="transmembrane region" description="Helical" evidence="4">
    <location>
        <begin position="330"/>
        <end position="350"/>
    </location>
</feature>
<dbReference type="EMBL" id="MDTU01000001">
    <property type="protein sequence ID" value="ODN43428.1"/>
    <property type="molecule type" value="Genomic_DNA"/>
</dbReference>
<feature type="transmembrane region" description="Helical" evidence="4">
    <location>
        <begin position="208"/>
        <end position="230"/>
    </location>
</feature>
<dbReference type="Pfam" id="PF07690">
    <property type="entry name" value="MFS_1"/>
    <property type="match status" value="1"/>
</dbReference>
<gene>
    <name evidence="5" type="ORF">BGC07_11485</name>
</gene>
<feature type="transmembrane region" description="Helical" evidence="4">
    <location>
        <begin position="266"/>
        <end position="283"/>
    </location>
</feature>
<evidence type="ECO:0000256" key="1">
    <source>
        <dbReference type="ARBA" id="ARBA00022692"/>
    </source>
</evidence>
<dbReference type="InterPro" id="IPR011701">
    <property type="entry name" value="MFS"/>
</dbReference>